<dbReference type="InterPro" id="IPR018729">
    <property type="entry name" value="DUF2269_transmembrane"/>
</dbReference>
<sequence length="165" mass="17878">MTAILFYDVVTAVHVLGVVVAFGITFAYPLLLRWVKGRHPHAMPALHGAQDMLGKRIITPGMVVVLVAGIYLASDRDLWDRVWVSVPMVILIVLFGLGGAFFAPQERKLAELSQRDLASGSEPGTVRFSAEYEALYQRVYTVGLVAAGLVAVAVFFMVAKPGGYA</sequence>
<dbReference type="Proteomes" id="UP000240739">
    <property type="component" value="Unassembled WGS sequence"/>
</dbReference>
<feature type="transmembrane region" description="Helical" evidence="1">
    <location>
        <begin position="53"/>
        <end position="72"/>
    </location>
</feature>
<evidence type="ECO:0000313" key="3">
    <source>
        <dbReference type="Proteomes" id="UP000240739"/>
    </source>
</evidence>
<dbReference type="AlphaFoldDB" id="A0A2T4UKU8"/>
<dbReference type="RefSeq" id="WP_107568479.1">
    <property type="nucleotide sequence ID" value="NZ_PYYB01000001.1"/>
</dbReference>
<name>A0A2T4UKU8_9ACTN</name>
<feature type="transmembrane region" description="Helical" evidence="1">
    <location>
        <begin position="139"/>
        <end position="159"/>
    </location>
</feature>
<dbReference type="OrthoDB" id="5243514at2"/>
<evidence type="ECO:0000256" key="1">
    <source>
        <dbReference type="SAM" id="Phobius"/>
    </source>
</evidence>
<keyword evidence="3" id="KW-1185">Reference proteome</keyword>
<keyword evidence="1" id="KW-0472">Membrane</keyword>
<protein>
    <recommendedName>
        <fullName evidence="4">DUF2269 family protein</fullName>
    </recommendedName>
</protein>
<gene>
    <name evidence="2" type="ORF">C7Y72_09320</name>
</gene>
<evidence type="ECO:0008006" key="4">
    <source>
        <dbReference type="Google" id="ProtNLM"/>
    </source>
</evidence>
<comment type="caution">
    <text evidence="2">The sequence shown here is derived from an EMBL/GenBank/DDBJ whole genome shotgun (WGS) entry which is preliminary data.</text>
</comment>
<keyword evidence="1" id="KW-1133">Transmembrane helix</keyword>
<organism evidence="2 3">
    <name type="scientific">Paraconexibacter algicola</name>
    <dbReference type="NCBI Taxonomy" id="2133960"/>
    <lineage>
        <taxon>Bacteria</taxon>
        <taxon>Bacillati</taxon>
        <taxon>Actinomycetota</taxon>
        <taxon>Thermoleophilia</taxon>
        <taxon>Solirubrobacterales</taxon>
        <taxon>Paraconexibacteraceae</taxon>
        <taxon>Paraconexibacter</taxon>
    </lineage>
</organism>
<accession>A0A2T4UKU8</accession>
<reference evidence="2 3" key="1">
    <citation type="submission" date="2018-03" db="EMBL/GenBank/DDBJ databases">
        <title>Aquarubrobacter algicola gen. nov., sp. nov., a novel actinobacterium isolated from shallow eutrophic lake during the end of cyanobacterial harmful algal blooms.</title>
        <authorList>
            <person name="Chun S.J."/>
        </authorList>
    </citation>
    <scope>NUCLEOTIDE SEQUENCE [LARGE SCALE GENOMIC DNA]</scope>
    <source>
        <strain evidence="2 3">Seoho-28</strain>
    </source>
</reference>
<feature type="transmembrane region" description="Helical" evidence="1">
    <location>
        <begin position="12"/>
        <end position="32"/>
    </location>
</feature>
<keyword evidence="1" id="KW-0812">Transmembrane</keyword>
<proteinExistence type="predicted"/>
<evidence type="ECO:0000313" key="2">
    <source>
        <dbReference type="EMBL" id="PTL59835.1"/>
    </source>
</evidence>
<dbReference type="EMBL" id="PYYB01000001">
    <property type="protein sequence ID" value="PTL59835.1"/>
    <property type="molecule type" value="Genomic_DNA"/>
</dbReference>
<dbReference type="Pfam" id="PF10027">
    <property type="entry name" value="DUF2269"/>
    <property type="match status" value="1"/>
</dbReference>
<feature type="transmembrane region" description="Helical" evidence="1">
    <location>
        <begin position="84"/>
        <end position="103"/>
    </location>
</feature>